<dbReference type="Pfam" id="PF00378">
    <property type="entry name" value="ECH_1"/>
    <property type="match status" value="1"/>
</dbReference>
<dbReference type="SUPFAM" id="SSF52096">
    <property type="entry name" value="ClpP/crotonase"/>
    <property type="match status" value="1"/>
</dbReference>
<evidence type="ECO:0000256" key="2">
    <source>
        <dbReference type="ARBA" id="ARBA00023239"/>
    </source>
</evidence>
<dbReference type="PANTHER" id="PTHR11941">
    <property type="entry name" value="ENOYL-COA HYDRATASE-RELATED"/>
    <property type="match status" value="1"/>
</dbReference>
<dbReference type="PANTHER" id="PTHR11941:SF54">
    <property type="entry name" value="ENOYL-COA HYDRATASE, MITOCHONDRIAL"/>
    <property type="match status" value="1"/>
</dbReference>
<dbReference type="Gene3D" id="3.90.226.10">
    <property type="entry name" value="2-enoyl-CoA Hydratase, Chain A, domain 1"/>
    <property type="match status" value="1"/>
</dbReference>
<evidence type="ECO:0000256" key="3">
    <source>
        <dbReference type="RuleBase" id="RU003707"/>
    </source>
</evidence>
<dbReference type="RefSeq" id="WP_136822966.1">
    <property type="nucleotide sequence ID" value="NZ_BMJX01000010.1"/>
</dbReference>
<keyword evidence="5" id="KW-1185">Reference proteome</keyword>
<dbReference type="InterPro" id="IPR029045">
    <property type="entry name" value="ClpP/crotonase-like_dom_sf"/>
</dbReference>
<protein>
    <submittedName>
        <fullName evidence="4">Enoyl-CoA hydratase</fullName>
    </submittedName>
</protein>
<accession>A0A4V5LX64</accession>
<organism evidence="4 5">
    <name type="scientific">Sphingobacterium alkalisoli</name>
    <dbReference type="NCBI Taxonomy" id="1874115"/>
    <lineage>
        <taxon>Bacteria</taxon>
        <taxon>Pseudomonadati</taxon>
        <taxon>Bacteroidota</taxon>
        <taxon>Sphingobacteriia</taxon>
        <taxon>Sphingobacteriales</taxon>
        <taxon>Sphingobacteriaceae</taxon>
        <taxon>Sphingobacterium</taxon>
    </lineage>
</organism>
<dbReference type="InterPro" id="IPR001753">
    <property type="entry name" value="Enoyl-CoA_hydra/iso"/>
</dbReference>
<comment type="caution">
    <text evidence="4">The sequence shown here is derived from an EMBL/GenBank/DDBJ whole genome shotgun (WGS) entry which is preliminary data.</text>
</comment>
<dbReference type="GO" id="GO:0016836">
    <property type="term" value="F:hydro-lyase activity"/>
    <property type="evidence" value="ECO:0007669"/>
    <property type="project" value="UniProtKB-ARBA"/>
</dbReference>
<evidence type="ECO:0000313" key="4">
    <source>
        <dbReference type="EMBL" id="TJY61329.1"/>
    </source>
</evidence>
<dbReference type="OrthoDB" id="9775794at2"/>
<comment type="similarity">
    <text evidence="1 3">Belongs to the enoyl-CoA hydratase/isomerase family.</text>
</comment>
<dbReference type="Proteomes" id="UP000309872">
    <property type="component" value="Unassembled WGS sequence"/>
</dbReference>
<dbReference type="FunFam" id="1.10.12.10:FF:000001">
    <property type="entry name" value="Probable enoyl-CoA hydratase, mitochondrial"/>
    <property type="match status" value="1"/>
</dbReference>
<name>A0A4V5LX64_9SPHI</name>
<dbReference type="CDD" id="cd06558">
    <property type="entry name" value="crotonase-like"/>
    <property type="match status" value="1"/>
</dbReference>
<proteinExistence type="inferred from homology"/>
<dbReference type="AlphaFoldDB" id="A0A4V5LX64"/>
<dbReference type="EMBL" id="SUKA01000010">
    <property type="protein sequence ID" value="TJY61329.1"/>
    <property type="molecule type" value="Genomic_DNA"/>
</dbReference>
<evidence type="ECO:0000313" key="5">
    <source>
        <dbReference type="Proteomes" id="UP000309872"/>
    </source>
</evidence>
<sequence length="257" mass="27614">MTSYNNLLLQVTDQTAVLTVNREQKLNALNRETVLELTAAFRFLEQQSEVRGVILTGAGEKAFVAGADITEFASLDDAGAETLAKEGHGLMDTIYNFSKPVIAAINGFALGGGLELALSCHIRVASTNAQLGLPEVSLGIIPGYGGTQRLTQLIGRGKALEMIMTADRVGANEAYNWGLVNHVVDPAAIMDFSKQLLQKIFARSPNAISKAIDAVNTAIQTPQKGFEKEIELFGQCFASPEAKEGIAAFIEKRKPNF</sequence>
<keyword evidence="2" id="KW-0456">Lyase</keyword>
<dbReference type="PROSITE" id="PS00166">
    <property type="entry name" value="ENOYL_COA_HYDRATASE"/>
    <property type="match status" value="1"/>
</dbReference>
<dbReference type="InterPro" id="IPR018376">
    <property type="entry name" value="Enoyl-CoA_hyd/isom_CS"/>
</dbReference>
<evidence type="ECO:0000256" key="1">
    <source>
        <dbReference type="ARBA" id="ARBA00005254"/>
    </source>
</evidence>
<dbReference type="FunFam" id="3.90.226.10:FF:000009">
    <property type="entry name" value="Carnitinyl-CoA dehydratase"/>
    <property type="match status" value="1"/>
</dbReference>
<dbReference type="GO" id="GO:0006635">
    <property type="term" value="P:fatty acid beta-oxidation"/>
    <property type="evidence" value="ECO:0007669"/>
    <property type="project" value="TreeGrafter"/>
</dbReference>
<reference evidence="4 5" key="1">
    <citation type="submission" date="2019-04" db="EMBL/GenBank/DDBJ databases">
        <title>Sphingobacterium olei sp. nov., isolated from oil-contaminated soil.</title>
        <authorList>
            <person name="Liu B."/>
        </authorList>
    </citation>
    <scope>NUCLEOTIDE SEQUENCE [LARGE SCALE GENOMIC DNA]</scope>
    <source>
        <strain evidence="4 5">Y3L14</strain>
    </source>
</reference>
<gene>
    <name evidence="4" type="ORF">FAZ19_22180</name>
</gene>